<dbReference type="PANTHER" id="PTHR36234">
    <property type="entry name" value="LYSYL ENDOPEPTIDASE"/>
    <property type="match status" value="1"/>
</dbReference>
<feature type="chain" id="PRO_5005493188" evidence="1">
    <location>
        <begin position="25"/>
        <end position="466"/>
    </location>
</feature>
<dbReference type="Gene3D" id="2.40.10.10">
    <property type="entry name" value="Trypsin-like serine proteases"/>
    <property type="match status" value="2"/>
</dbReference>
<sequence>MHCKNALYLVLLAGISGLSPIAMAANPPAAQMDSVPVEASPNAAALGGAELRSLATGSAHAPRLIELGAPDSAQATTMKQLRGQQVKHGQPLQIGFSRIIAKPAIDLRRLSWHSLPNGAQVTSFEIVSTGAAALRAALQLSGSGAQPDDPGKATLRFAGDDGRVFEQRGADFAGSAPGWSAAVSGARLVVEIELPAGQYPQGFALNIPQLSHMDINPAASEQMMRPMIGESDSCEHDIVCRANPRSGFTSAAKSVARMLFSDSDGTYICTGTLLNNSNSPKKYLFWTAAHCISTQAVANTLQTYWFYDAATCNGSTVSASATTLNGGAYLRYANTTRDTALLELKTAPPSGAFYAGWNSSAIGSTGTAIEGIHHPAGDVKKYSLGSVSTLSSSYMGNSPLYKVVWSSGVTEEGSSGSGLFTVSSSGAYQLRGGLLGGDSYCRAPSAPDYYSRFSDVYSTIQPYLSP</sequence>
<name>A0A0K3A2Q0_9XANT</name>
<dbReference type="PANTHER" id="PTHR36234:SF5">
    <property type="entry name" value="LYSYL ENDOPEPTIDASE"/>
    <property type="match status" value="1"/>
</dbReference>
<proteinExistence type="predicted"/>
<reference evidence="2 3" key="1">
    <citation type="submission" date="2015-07" db="EMBL/GenBank/DDBJ databases">
        <authorList>
            <person name="Noorani M."/>
        </authorList>
    </citation>
    <scope>NUCLEOTIDE SEQUENCE [LARGE SCALE GENOMIC DNA]</scope>
    <source>
        <strain evidence="2">LMG728</strain>
    </source>
</reference>
<dbReference type="SUPFAM" id="SSF50494">
    <property type="entry name" value="Trypsin-like serine proteases"/>
    <property type="match status" value="1"/>
</dbReference>
<dbReference type="AlphaFoldDB" id="A0A0K3A2Q0"/>
<dbReference type="EMBL" id="CXOK01000087">
    <property type="protein sequence ID" value="CTP90709.1"/>
    <property type="molecule type" value="Genomic_DNA"/>
</dbReference>
<dbReference type="Proteomes" id="UP000041247">
    <property type="component" value="Unassembled WGS sequence"/>
</dbReference>
<evidence type="ECO:0000256" key="1">
    <source>
        <dbReference type="SAM" id="SignalP"/>
    </source>
</evidence>
<evidence type="ECO:0000313" key="2">
    <source>
        <dbReference type="EMBL" id="CTP90709.1"/>
    </source>
</evidence>
<protein>
    <submittedName>
        <fullName evidence="2">Endoproteinase</fullName>
    </submittedName>
</protein>
<organism evidence="2 3">
    <name type="scientific">Xanthomonas graminis pv. poae</name>
    <dbReference type="NCBI Taxonomy" id="227946"/>
    <lineage>
        <taxon>Bacteria</taxon>
        <taxon>Pseudomonadati</taxon>
        <taxon>Pseudomonadota</taxon>
        <taxon>Gammaproteobacteria</taxon>
        <taxon>Lysobacterales</taxon>
        <taxon>Lysobacteraceae</taxon>
        <taxon>Xanthomonas</taxon>
        <taxon>Xanthomonas translucens group</taxon>
        <taxon>Xanthomonas graminis</taxon>
    </lineage>
</organism>
<keyword evidence="1" id="KW-0732">Signal</keyword>
<accession>A0A0K3A2Q0</accession>
<evidence type="ECO:0000313" key="3">
    <source>
        <dbReference type="Proteomes" id="UP000041247"/>
    </source>
</evidence>
<dbReference type="InterPro" id="IPR009003">
    <property type="entry name" value="Peptidase_S1_PA"/>
</dbReference>
<dbReference type="RefSeq" id="WP_053841446.1">
    <property type="nucleotide sequence ID" value="NZ_CP076250.1"/>
</dbReference>
<dbReference type="InterPro" id="IPR043504">
    <property type="entry name" value="Peptidase_S1_PA_chymotrypsin"/>
</dbReference>
<feature type="signal peptide" evidence="1">
    <location>
        <begin position="1"/>
        <end position="24"/>
    </location>
</feature>
<gene>
    <name evidence="2" type="ORF">XTPLMG728_2664</name>
</gene>